<dbReference type="EMBL" id="KX397364">
    <property type="protein sequence ID" value="ANZ48138.1"/>
    <property type="molecule type" value="Genomic_DNA"/>
</dbReference>
<keyword evidence="2" id="KW-1185">Reference proteome</keyword>
<proteinExistence type="predicted"/>
<dbReference type="OrthoDB" id="19468at10239"/>
<organism evidence="1 2">
    <name type="scientific">Erwinia phage vB_EamM_Asesino</name>
    <dbReference type="NCBI Taxonomy" id="1883370"/>
    <lineage>
        <taxon>Viruses</taxon>
        <taxon>Duplodnaviria</taxon>
        <taxon>Heunggongvirae</taxon>
        <taxon>Uroviricota</taxon>
        <taxon>Caudoviricetes</taxon>
        <taxon>Chimalliviridae</taxon>
        <taxon>Erskinevirus</taxon>
        <taxon>Erskinevirus asesino</taxon>
    </lineage>
</organism>
<accession>A0A1B2IA35</accession>
<dbReference type="KEGG" id="vg:29057075"/>
<evidence type="ECO:0000313" key="1">
    <source>
        <dbReference type="EMBL" id="ANZ48138.1"/>
    </source>
</evidence>
<dbReference type="Proteomes" id="UP000202181">
    <property type="component" value="Segment"/>
</dbReference>
<sequence>MDMIELGQLDQHNFDLGVRDREDCSPEVMMSAYHELLTGEPLTDEYISRFEKTLAGLIGSNAAHVGLLHEMNFAGVEPLDAIMVLREGVVPSDEVMDMIAGIRATFDEAAEKYAEELEGRELVAPSGEQLPSDEERRAAKLILARYIVAAILTDDREENQL</sequence>
<dbReference type="GeneID" id="29057075"/>
<evidence type="ECO:0000313" key="2">
    <source>
        <dbReference type="Proteomes" id="UP000202181"/>
    </source>
</evidence>
<gene>
    <name evidence="1" type="ORF">ASESINO_125</name>
</gene>
<dbReference type="RefSeq" id="YP_009290743.1">
    <property type="nucleotide sequence ID" value="NC_031107.2"/>
</dbReference>
<protein>
    <submittedName>
        <fullName evidence="1">Uncharacterized protein</fullName>
    </submittedName>
</protein>
<name>A0A1B2IA35_9CAUD</name>
<reference evidence="1" key="1">
    <citation type="submission" date="2016-06" db="EMBL/GenBank/DDBJ databases">
        <authorList>
            <person name="Berg J.A."/>
            <person name="Hyde J.R."/>
            <person name="Breakwell D.P."/>
            <person name="Hope S."/>
            <person name="Grose J.H."/>
        </authorList>
    </citation>
    <scope>NUCLEOTIDE SEQUENCE [LARGE SCALE GENOMIC DNA]</scope>
</reference>